<comment type="caution">
    <text evidence="1">The sequence shown here is derived from an EMBL/GenBank/DDBJ whole genome shotgun (WGS) entry which is preliminary data.</text>
</comment>
<sequence length="76" mass="8613">MCPAPFAVFFELYFALDELLVLARPIIGARALLTRGQFSGLTSFKCLHEYVRPSQFDTYISYSTDQIRRCPSQASS</sequence>
<dbReference type="Proteomes" id="UP000034057">
    <property type="component" value="Unassembled WGS sequence"/>
</dbReference>
<organism evidence="1 2">
    <name type="scientific">Candidatus Kaiserbacteria bacterium GW2011_GWA1_50_28</name>
    <dbReference type="NCBI Taxonomy" id="1618668"/>
    <lineage>
        <taxon>Bacteria</taxon>
        <taxon>Candidatus Kaiseribacteriota</taxon>
    </lineage>
</organism>
<gene>
    <name evidence="1" type="ORF">UY59_C0010G0009</name>
</gene>
<dbReference type="EMBL" id="LCQO01000010">
    <property type="protein sequence ID" value="KKW18289.1"/>
    <property type="molecule type" value="Genomic_DNA"/>
</dbReference>
<proteinExistence type="predicted"/>
<evidence type="ECO:0000313" key="1">
    <source>
        <dbReference type="EMBL" id="KKW18289.1"/>
    </source>
</evidence>
<name>A0A0G1ZG72_9BACT</name>
<evidence type="ECO:0000313" key="2">
    <source>
        <dbReference type="Proteomes" id="UP000034057"/>
    </source>
</evidence>
<dbReference type="AlphaFoldDB" id="A0A0G1ZG72"/>
<protein>
    <submittedName>
        <fullName evidence="1">Uncharacterized protein</fullName>
    </submittedName>
</protein>
<accession>A0A0G1ZG72</accession>
<reference evidence="1 2" key="1">
    <citation type="journal article" date="2015" name="Nature">
        <title>rRNA introns, odd ribosomes, and small enigmatic genomes across a large radiation of phyla.</title>
        <authorList>
            <person name="Brown C.T."/>
            <person name="Hug L.A."/>
            <person name="Thomas B.C."/>
            <person name="Sharon I."/>
            <person name="Castelle C.J."/>
            <person name="Singh A."/>
            <person name="Wilkins M.J."/>
            <person name="Williams K.H."/>
            <person name="Banfield J.F."/>
        </authorList>
    </citation>
    <scope>NUCLEOTIDE SEQUENCE [LARGE SCALE GENOMIC DNA]</scope>
</reference>